<keyword evidence="1" id="KW-0175">Coiled coil</keyword>
<feature type="coiled-coil region" evidence="1">
    <location>
        <begin position="159"/>
        <end position="186"/>
    </location>
</feature>
<gene>
    <name evidence="2" type="ORF">GE061_012091</name>
</gene>
<protein>
    <submittedName>
        <fullName evidence="2">Uncharacterized protein</fullName>
    </submittedName>
</protein>
<evidence type="ECO:0000313" key="2">
    <source>
        <dbReference type="EMBL" id="KAF6211578.1"/>
    </source>
</evidence>
<evidence type="ECO:0000256" key="1">
    <source>
        <dbReference type="SAM" id="Coils"/>
    </source>
</evidence>
<organism evidence="2 3">
    <name type="scientific">Apolygus lucorum</name>
    <name type="common">Small green plant bug</name>
    <name type="synonym">Lygocoris lucorum</name>
    <dbReference type="NCBI Taxonomy" id="248454"/>
    <lineage>
        <taxon>Eukaryota</taxon>
        <taxon>Metazoa</taxon>
        <taxon>Ecdysozoa</taxon>
        <taxon>Arthropoda</taxon>
        <taxon>Hexapoda</taxon>
        <taxon>Insecta</taxon>
        <taxon>Pterygota</taxon>
        <taxon>Neoptera</taxon>
        <taxon>Paraneoptera</taxon>
        <taxon>Hemiptera</taxon>
        <taxon>Heteroptera</taxon>
        <taxon>Panheteroptera</taxon>
        <taxon>Cimicomorpha</taxon>
        <taxon>Miridae</taxon>
        <taxon>Mirini</taxon>
        <taxon>Apolygus</taxon>
    </lineage>
</organism>
<dbReference type="AlphaFoldDB" id="A0A8S9XTL8"/>
<name>A0A8S9XTL8_APOLU</name>
<reference evidence="2" key="1">
    <citation type="journal article" date="2021" name="Mol. Ecol. Resour.">
        <title>Apolygus lucorum genome provides insights into omnivorousness and mesophyll feeding.</title>
        <authorList>
            <person name="Liu Y."/>
            <person name="Liu H."/>
            <person name="Wang H."/>
            <person name="Huang T."/>
            <person name="Liu B."/>
            <person name="Yang B."/>
            <person name="Yin L."/>
            <person name="Li B."/>
            <person name="Zhang Y."/>
            <person name="Zhang S."/>
            <person name="Jiang F."/>
            <person name="Zhang X."/>
            <person name="Ren Y."/>
            <person name="Wang B."/>
            <person name="Wang S."/>
            <person name="Lu Y."/>
            <person name="Wu K."/>
            <person name="Fan W."/>
            <person name="Wang G."/>
        </authorList>
    </citation>
    <scope>NUCLEOTIDE SEQUENCE</scope>
    <source>
        <strain evidence="2">12Hb</strain>
    </source>
</reference>
<dbReference type="Proteomes" id="UP000466442">
    <property type="component" value="Unassembled WGS sequence"/>
</dbReference>
<dbReference type="EMBL" id="WIXP02000004">
    <property type="protein sequence ID" value="KAF6211578.1"/>
    <property type="molecule type" value="Genomic_DNA"/>
</dbReference>
<accession>A0A8S9XTL8</accession>
<comment type="caution">
    <text evidence="2">The sequence shown here is derived from an EMBL/GenBank/DDBJ whole genome shotgun (WGS) entry which is preliminary data.</text>
</comment>
<sequence length="298" mass="34964">MLIRSITRELRGKLIPLFVKEEVYRHLDEVVDFLSVHKWARKHLRASLLELYDVVNDVKDNHEGHVRVQYAKFRKQFEDVKAKILPPKKIDVPPEFYEKLSNLRCGKKPIKVVLLCSQDPKKMSEELEKRWTTLRSAPILQYTSSGVKMYGSIHHDLDVPRIAAELERLKNQIQRSRERIMERIASPDKLIDLVDSALETLSILLKMDGVWFAECPWMTDSLKDLNREFDSDCHVVKWARQVLAITFPILRQCKHCVKIDDLAEEAVRKRTAKLRIMADEMMMQIKNLSTKNKSNDCW</sequence>
<proteinExistence type="predicted"/>
<evidence type="ECO:0000313" key="3">
    <source>
        <dbReference type="Proteomes" id="UP000466442"/>
    </source>
</evidence>
<keyword evidence="3" id="KW-1185">Reference proteome</keyword>